<dbReference type="PANTHER" id="PTHR12436">
    <property type="entry name" value="80 KDA MCM3-ASSOCIATED PROTEIN"/>
    <property type="match status" value="1"/>
</dbReference>
<comment type="caution">
    <text evidence="2">The sequence shown here is derived from an EMBL/GenBank/DDBJ whole genome shotgun (WGS) entry which is preliminary data.</text>
</comment>
<dbReference type="InterPro" id="IPR045107">
    <property type="entry name" value="SAC3/GANP/THP3"/>
</dbReference>
<reference evidence="2 3" key="1">
    <citation type="submission" date="2024-04" db="EMBL/GenBank/DDBJ databases">
        <title>Tritrichomonas musculus Genome.</title>
        <authorList>
            <person name="Alves-Ferreira E."/>
            <person name="Grigg M."/>
            <person name="Lorenzi H."/>
            <person name="Galac M."/>
        </authorList>
    </citation>
    <scope>NUCLEOTIDE SEQUENCE [LARGE SCALE GENOMIC DNA]</scope>
    <source>
        <strain evidence="2 3">EAF2021</strain>
    </source>
</reference>
<dbReference type="EMBL" id="JAPFFF010000014">
    <property type="protein sequence ID" value="KAK8870408.1"/>
    <property type="molecule type" value="Genomic_DNA"/>
</dbReference>
<keyword evidence="3" id="KW-1185">Reference proteome</keyword>
<accession>A0ABR2IXV6</accession>
<protein>
    <recommendedName>
        <fullName evidence="1">SAC3/GANP/THP3 conserved domain-containing protein</fullName>
    </recommendedName>
</protein>
<gene>
    <name evidence="2" type="ORF">M9Y10_008290</name>
</gene>
<organism evidence="2 3">
    <name type="scientific">Tritrichomonas musculus</name>
    <dbReference type="NCBI Taxonomy" id="1915356"/>
    <lineage>
        <taxon>Eukaryota</taxon>
        <taxon>Metamonada</taxon>
        <taxon>Parabasalia</taxon>
        <taxon>Tritrichomonadida</taxon>
        <taxon>Tritrichomonadidae</taxon>
        <taxon>Tritrichomonas</taxon>
    </lineage>
</organism>
<dbReference type="PANTHER" id="PTHR12436:SF3">
    <property type="entry name" value="GERMINAL-CENTER ASSOCIATED NUCLEAR PROTEIN"/>
    <property type="match status" value="1"/>
</dbReference>
<sequence length="793" mass="91372">MDKGIIGKCKQMCPRSEIAVKKRLPSVFECDLNGNFREDYAIKEYNRSSAGKEIDDSEIRPLPVLIKTIDHIIHYVIEKKTNTSPETSEIQMYYFVGDRLRAIRTDITTQKLKGPEVIRILQISCLFFIWAGTRFHMEEEYVFDYKINIQQITQSILSLNDLYDSYYTDTHKHYPSEPFFRALDLISYLRYPGYMPKLLSYRDDIINSSYVQAVIEVKKAIIIRDVPLFLSVLNRVPVQMASYILQNSRVLWESIGYVLRRSFARFSFPLSYLTNYLQIPSDILEKWSQSFFLTKKPDQKNVSFDSKAQPDMLLMPYVFVPDIFICNQNFNHLLSFLDIEATIATFESCTPDESKIKAVTPENEPINLQLNEKEENDDERKKEIAQPAATKISNESSENGNLIEPETVQQLAVQNPKDELNNVQENIPMTPPEPDIEPEKKPINDQTGVSFFIDENNTNIKIPKYIPNRPNSTNPKLFQKNNRRVSINNKSISKKNLIIDHPGLFEAKISIKDIMAMIPYKVPRMSYACIILVADDGSTSSNFALDRFITRSGNENSSVILRQKLTNSSETCYILITKDQNQLGATSILDCNDTKDFEIKENYRYNSNSKGNISITKFNAVYGFSPALSFSTCLRTAIEKGITEIKPFNLSDLVQNTFSSFLRSISYTSWQFATANSVFKVLNMGLISISNLLIDDSFTRFILPFEYNELDFNELKKYSDKIKSMQFKLIDNSLSKRQINGSNWPSYIKERINTVFPPFIIPLSAKFNQNDFISSVMNELPLQEPSESIYYMQ</sequence>
<evidence type="ECO:0000313" key="3">
    <source>
        <dbReference type="Proteomes" id="UP001470230"/>
    </source>
</evidence>
<name>A0ABR2IXV6_9EUKA</name>
<evidence type="ECO:0000313" key="2">
    <source>
        <dbReference type="EMBL" id="KAK8870408.1"/>
    </source>
</evidence>
<proteinExistence type="predicted"/>
<dbReference type="Pfam" id="PF03399">
    <property type="entry name" value="SAC3_GANP"/>
    <property type="match status" value="1"/>
</dbReference>
<feature type="domain" description="SAC3/GANP/THP3 conserved" evidence="1">
    <location>
        <begin position="12"/>
        <end position="281"/>
    </location>
</feature>
<dbReference type="InterPro" id="IPR005062">
    <property type="entry name" value="SAC3/GANP/THP3_conserved"/>
</dbReference>
<dbReference type="Proteomes" id="UP001470230">
    <property type="component" value="Unassembled WGS sequence"/>
</dbReference>
<evidence type="ECO:0000259" key="1">
    <source>
        <dbReference type="Pfam" id="PF03399"/>
    </source>
</evidence>
<dbReference type="Gene3D" id="1.25.40.990">
    <property type="match status" value="1"/>
</dbReference>